<sequence length="899" mass="102078">MILLSLQHAYYQFNGSFNLPYANISQPLSVFKNATHMQVDILNGNTVSLYAKQDHLYQVVTRIDHKDCTKLPKLFAQDAPEYVPDLTEFSVQSDLVLVNGTFARHYARKGVNSAEVPGSTFFATLDFQQDFYCLPLNEEQCIPLRYEIRGYNTITGSHTDLYVVVYDEFDAHPDSYVLKLPSSCVAGRQRTKFGYQRPVEMGSFQDYRQFEASGALPAAFDWRVRAFLTPVRDQASCGSCWAFSAAQVIEFQVNKNRGRQSPVKVSEQQIISCLWEESSGCNGGFSMSAFQEIITKKDGKIPVEQDYQGVETQCKAQYWTTEYGQMTRFYRVESSIDQMKLALLEGPVGVAVAVPESFVYYTGGIYSDKACGNGANADLVHAVTLVGWGTDMVSGDYWIIKNSWSNAWGMDGYMFLSMENDLCGVLQEGVSVEISNTEEILPKSFEFNGRFNVPFANVSQPIQAIVDSENQRMKFSFYDDVQYTIWNGKEYYSVFTYFDNDLNASTQKCVAEPTYTGFDKTQLLTVLPDITLFTRLKDVIMYGKTFRHYQLYNIDIVKNPPTNFKAARDDYQNFYCEFVNNECIPLRWEFYGMNTLFGSHYDYYILNYDSFVSKPTFNSQDFQKPDLLCTVLGGTKSSKFGYKRASSQQFKYNLTSQFPLPEITSQYYLDVLNRKVAFPQVFNAHVNQFSNYVLDQCSCGSCWAFGTASAITARAKIAGAKVIVSEQSIIDCIWAENLNGCDGGEANDAIEQMMRRYSGKLADIQSYHYTGVTQKCQTDKWTLHDVQLKGFVNYYEINNQQLKYLLLSGPVTIAISVPESMMSYNGGIYDDEECKDTKYEDLVHQVLLVGWGINDEGVEYWIIQNSWSNIWGSNGFIYIKFGYCGVTLAVTAAVVQKIE</sequence>
<reference evidence="4" key="2">
    <citation type="submission" date="2020-12" db="EMBL/GenBank/DDBJ databases">
        <title>New Spironucleus salmonicida genome in near-complete chromosomes.</title>
        <authorList>
            <person name="Xu F."/>
            <person name="Kurt Z."/>
            <person name="Jimenez-Gonzalez A."/>
            <person name="Astvaldsson A."/>
            <person name="Andersson J.O."/>
            <person name="Svard S.G."/>
        </authorList>
    </citation>
    <scope>NUCLEOTIDE SEQUENCE</scope>
    <source>
        <strain evidence="4">ATCC 50377</strain>
    </source>
</reference>
<dbReference type="SUPFAM" id="SSF54001">
    <property type="entry name" value="Cysteine proteinases"/>
    <property type="match status" value="2"/>
</dbReference>
<evidence type="ECO:0000259" key="2">
    <source>
        <dbReference type="SMART" id="SM00645"/>
    </source>
</evidence>
<dbReference type="Gene3D" id="3.90.70.10">
    <property type="entry name" value="Cysteine proteinases"/>
    <property type="match status" value="2"/>
</dbReference>
<protein>
    <submittedName>
        <fullName evidence="4">Cathepsin L</fullName>
    </submittedName>
    <submittedName>
        <fullName evidence="3">Papain family cysteine protease domain-containing protein</fullName>
    </submittedName>
</protein>
<dbReference type="InterPro" id="IPR000169">
    <property type="entry name" value="Pept_cys_AS"/>
</dbReference>
<dbReference type="InterPro" id="IPR013128">
    <property type="entry name" value="Peptidase_C1A"/>
</dbReference>
<dbReference type="VEuPathDB" id="GiardiaDB:SS50377_24950"/>
<dbReference type="InterPro" id="IPR000668">
    <property type="entry name" value="Peptidase_C1A_C"/>
</dbReference>
<dbReference type="GO" id="GO:0006508">
    <property type="term" value="P:proteolysis"/>
    <property type="evidence" value="ECO:0007669"/>
    <property type="project" value="UniProtKB-KW"/>
</dbReference>
<evidence type="ECO:0000313" key="3">
    <source>
        <dbReference type="EMBL" id="EST43478.1"/>
    </source>
</evidence>
<comment type="similarity">
    <text evidence="1">Belongs to the peptidase C1 family.</text>
</comment>
<dbReference type="EMBL" id="AUWU02000005">
    <property type="protein sequence ID" value="KAH0572836.1"/>
    <property type="molecule type" value="Genomic_DNA"/>
</dbReference>
<name>V6LGP0_9EUKA</name>
<proteinExistence type="inferred from homology"/>
<evidence type="ECO:0000313" key="4">
    <source>
        <dbReference type="EMBL" id="KAH0572836.1"/>
    </source>
</evidence>
<dbReference type="InterPro" id="IPR038765">
    <property type="entry name" value="Papain-like_cys_pep_sf"/>
</dbReference>
<dbReference type="Proteomes" id="UP000018208">
    <property type="component" value="Unassembled WGS sequence"/>
</dbReference>
<keyword evidence="3" id="KW-0378">Hydrolase</keyword>
<organism evidence="3">
    <name type="scientific">Spironucleus salmonicida</name>
    <dbReference type="NCBI Taxonomy" id="348837"/>
    <lineage>
        <taxon>Eukaryota</taxon>
        <taxon>Metamonada</taxon>
        <taxon>Diplomonadida</taxon>
        <taxon>Hexamitidae</taxon>
        <taxon>Hexamitinae</taxon>
        <taxon>Spironucleus</taxon>
    </lineage>
</organism>
<dbReference type="PROSITE" id="PS00640">
    <property type="entry name" value="THIOL_PROTEASE_ASN"/>
    <property type="match status" value="2"/>
</dbReference>
<dbReference type="InterPro" id="IPR039417">
    <property type="entry name" value="Peptidase_C1A_papain-like"/>
</dbReference>
<dbReference type="SMART" id="SM00645">
    <property type="entry name" value="Pept_C1"/>
    <property type="match status" value="2"/>
</dbReference>
<dbReference type="CDD" id="cd02248">
    <property type="entry name" value="Peptidase_C1A"/>
    <property type="match status" value="2"/>
</dbReference>
<feature type="domain" description="Peptidase C1A papain C-terminal" evidence="2">
    <location>
        <begin position="216"/>
        <end position="433"/>
    </location>
</feature>
<dbReference type="EMBL" id="KI546136">
    <property type="protein sequence ID" value="EST43478.1"/>
    <property type="molecule type" value="Genomic_DNA"/>
</dbReference>
<dbReference type="MEROPS" id="C01.067"/>
<dbReference type="PROSITE" id="PS00139">
    <property type="entry name" value="THIOL_PROTEASE_CYS"/>
    <property type="match status" value="2"/>
</dbReference>
<dbReference type="PRINTS" id="PR00705">
    <property type="entry name" value="PAPAIN"/>
</dbReference>
<dbReference type="GO" id="GO:0008234">
    <property type="term" value="F:cysteine-type peptidase activity"/>
    <property type="evidence" value="ECO:0007669"/>
    <property type="project" value="InterPro"/>
</dbReference>
<evidence type="ECO:0000313" key="5">
    <source>
        <dbReference type="Proteomes" id="UP000018208"/>
    </source>
</evidence>
<keyword evidence="3" id="KW-0645">Protease</keyword>
<dbReference type="PANTHER" id="PTHR12411">
    <property type="entry name" value="CYSTEINE PROTEASE FAMILY C1-RELATED"/>
    <property type="match status" value="1"/>
</dbReference>
<keyword evidence="5" id="KW-1185">Reference proteome</keyword>
<dbReference type="AlphaFoldDB" id="V6LGP0"/>
<gene>
    <name evidence="3" type="ORF">SS50377_16845</name>
    <name evidence="4" type="ORF">SS50377_24950</name>
</gene>
<dbReference type="OrthoDB" id="387093at2759"/>
<dbReference type="Pfam" id="PF00112">
    <property type="entry name" value="Peptidase_C1"/>
    <property type="match status" value="2"/>
</dbReference>
<feature type="domain" description="Peptidase C1A papain C-terminal" evidence="2">
    <location>
        <begin position="678"/>
        <end position="894"/>
    </location>
</feature>
<evidence type="ECO:0000256" key="1">
    <source>
        <dbReference type="ARBA" id="ARBA00008455"/>
    </source>
</evidence>
<dbReference type="InterPro" id="IPR025661">
    <property type="entry name" value="Pept_asp_AS"/>
</dbReference>
<reference evidence="3 4" key="1">
    <citation type="journal article" date="2014" name="PLoS Genet.">
        <title>The Genome of Spironucleus salmonicida Highlights a Fish Pathogen Adapted to Fluctuating Environments.</title>
        <authorList>
            <person name="Xu F."/>
            <person name="Jerlstrom-Hultqvist J."/>
            <person name="Einarsson E."/>
            <person name="Astvaldsson A."/>
            <person name="Svard S.G."/>
            <person name="Andersson J.O."/>
        </authorList>
    </citation>
    <scope>NUCLEOTIDE SEQUENCE</scope>
    <source>
        <strain evidence="4">ATCC 50377</strain>
    </source>
</reference>
<accession>V6LGP0</accession>